<dbReference type="EMBL" id="CAXDID020000026">
    <property type="protein sequence ID" value="CAL5990859.1"/>
    <property type="molecule type" value="Genomic_DNA"/>
</dbReference>
<comment type="caution">
    <text evidence="1">The sequence shown here is derived from an EMBL/GenBank/DDBJ whole genome shotgun (WGS) entry which is preliminary data.</text>
</comment>
<evidence type="ECO:0000313" key="2">
    <source>
        <dbReference type="Proteomes" id="UP001642409"/>
    </source>
</evidence>
<gene>
    <name evidence="1" type="ORF">HINF_LOCUS11691</name>
</gene>
<dbReference type="Proteomes" id="UP001642409">
    <property type="component" value="Unassembled WGS sequence"/>
</dbReference>
<accession>A0ABP1HBR8</accession>
<name>A0ABP1HBR8_9EUKA</name>
<reference evidence="1 2" key="1">
    <citation type="submission" date="2024-07" db="EMBL/GenBank/DDBJ databases">
        <authorList>
            <person name="Akdeniz Z."/>
        </authorList>
    </citation>
    <scope>NUCLEOTIDE SEQUENCE [LARGE SCALE GENOMIC DNA]</scope>
</reference>
<organism evidence="1 2">
    <name type="scientific">Hexamita inflata</name>
    <dbReference type="NCBI Taxonomy" id="28002"/>
    <lineage>
        <taxon>Eukaryota</taxon>
        <taxon>Metamonada</taxon>
        <taxon>Diplomonadida</taxon>
        <taxon>Hexamitidae</taxon>
        <taxon>Hexamitinae</taxon>
        <taxon>Hexamita</taxon>
    </lineage>
</organism>
<protein>
    <submittedName>
        <fullName evidence="1">Hypothetical_protein</fullName>
    </submittedName>
</protein>
<evidence type="ECO:0000313" key="1">
    <source>
        <dbReference type="EMBL" id="CAL5990859.1"/>
    </source>
</evidence>
<proteinExistence type="predicted"/>
<sequence>MEIPRRAQYFSAMIREFRIYGSGDIQNAKISAQSNFLTLLSAEKLLACLQLQSAQNGINSLETTLKATSNVFLVATVCDSVSHILIIMRRSCIVIRRLRVCFVI</sequence>
<keyword evidence="2" id="KW-1185">Reference proteome</keyword>